<dbReference type="Proteomes" id="UP001501600">
    <property type="component" value="Unassembled WGS sequence"/>
</dbReference>
<keyword evidence="3" id="KW-1185">Reference proteome</keyword>
<comment type="caution">
    <text evidence="2">The sequence shown here is derived from an EMBL/GenBank/DDBJ whole genome shotgun (WGS) entry which is preliminary data.</text>
</comment>
<reference evidence="3" key="1">
    <citation type="journal article" date="2019" name="Int. J. Syst. Evol. Microbiol.">
        <title>The Global Catalogue of Microorganisms (GCM) 10K type strain sequencing project: providing services to taxonomists for standard genome sequencing and annotation.</title>
        <authorList>
            <consortium name="The Broad Institute Genomics Platform"/>
            <consortium name="The Broad Institute Genome Sequencing Center for Infectious Disease"/>
            <person name="Wu L."/>
            <person name="Ma J."/>
        </authorList>
    </citation>
    <scope>NUCLEOTIDE SEQUENCE [LARGE SCALE GENOMIC DNA]</scope>
    <source>
        <strain evidence="3">JCM 18720</strain>
    </source>
</reference>
<organism evidence="2 3">
    <name type="scientific">Ferrimonas gelatinilytica</name>
    <dbReference type="NCBI Taxonomy" id="1255257"/>
    <lineage>
        <taxon>Bacteria</taxon>
        <taxon>Pseudomonadati</taxon>
        <taxon>Pseudomonadota</taxon>
        <taxon>Gammaproteobacteria</taxon>
        <taxon>Alteromonadales</taxon>
        <taxon>Ferrimonadaceae</taxon>
        <taxon>Ferrimonas</taxon>
    </lineage>
</organism>
<evidence type="ECO:0000313" key="2">
    <source>
        <dbReference type="EMBL" id="GAA5192159.1"/>
    </source>
</evidence>
<sequence length="327" mass="34633">MKYSCKPLPTALAITAALVTPLTLAATANFNEGTPGNLGSTTFTDANSGITAIGMYQDPVSGNFEPANLYRRNQEGDRGFGVCSPVEVADNGGDCPGPDGGGDINELSNQATEEFIYLGRPADTRWVSVELSSLDDNDGSSVPEAGQLWWDTNDNPNDGGLTLLLDFQYEGGSVEVTLDVAALGGADAPYLVLRPFNASNAEEDNNDYLVKAATIERGGQGCTPGYWKQPHHFDSWVMYGPDDLFSTAFGSDLFGDMTLLEVLQQGGGQYKALGRHAVAALLNASSGDVSYKYSAHEVISAVQGVNGNVESLKNGFAYQNEMGCPLN</sequence>
<evidence type="ECO:0000256" key="1">
    <source>
        <dbReference type="SAM" id="SignalP"/>
    </source>
</evidence>
<protein>
    <submittedName>
        <fullName evidence="2">Uncharacterized protein</fullName>
    </submittedName>
</protein>
<proteinExistence type="predicted"/>
<name>A0ABP9S6Y6_9GAMM</name>
<feature type="signal peptide" evidence="1">
    <location>
        <begin position="1"/>
        <end position="25"/>
    </location>
</feature>
<accession>A0ABP9S6Y6</accession>
<keyword evidence="1" id="KW-0732">Signal</keyword>
<dbReference type="RefSeq" id="WP_345316983.1">
    <property type="nucleotide sequence ID" value="NZ_BAABLF010000013.1"/>
</dbReference>
<gene>
    <name evidence="2" type="ORF">GCM10025772_20650</name>
</gene>
<evidence type="ECO:0000313" key="3">
    <source>
        <dbReference type="Proteomes" id="UP001501600"/>
    </source>
</evidence>
<feature type="chain" id="PRO_5046140029" evidence="1">
    <location>
        <begin position="26"/>
        <end position="327"/>
    </location>
</feature>
<dbReference type="EMBL" id="BAABLF010000013">
    <property type="protein sequence ID" value="GAA5192159.1"/>
    <property type="molecule type" value="Genomic_DNA"/>
</dbReference>